<dbReference type="GeneID" id="29003429"/>
<dbReference type="VEuPathDB" id="FungiDB:PHYBLDRAFT_71676"/>
<sequence length="209" mass="22502">MAPLCLIATLTILSVQQVSTLQTTSTVNSSGYTNGPLDNTVHHPSVGLPIGSWNILDLNSTSKANVCNDQLLFCDKQCGDPNSTSLNFCNVNTMAWGCDCKTKIPDCPPYQWPVSIAECRGREDACNNGCAEGTTKELCADGCKRYYRCNMPGGIPSALRTNTSDEKPIYNIPIPNQATLQLTAPTYSILLPVIIFIGLLGQTPLSIVL</sequence>
<keyword evidence="3" id="KW-1185">Reference proteome</keyword>
<organism evidence="2 3">
    <name type="scientific">Phycomyces blakesleeanus (strain ATCC 8743b / DSM 1359 / FGSC 10004 / NBRC 33097 / NRRL 1555)</name>
    <dbReference type="NCBI Taxonomy" id="763407"/>
    <lineage>
        <taxon>Eukaryota</taxon>
        <taxon>Fungi</taxon>
        <taxon>Fungi incertae sedis</taxon>
        <taxon>Mucoromycota</taxon>
        <taxon>Mucoromycotina</taxon>
        <taxon>Mucoromycetes</taxon>
        <taxon>Mucorales</taxon>
        <taxon>Phycomycetaceae</taxon>
        <taxon>Phycomyces</taxon>
    </lineage>
</organism>
<dbReference type="Proteomes" id="UP000077315">
    <property type="component" value="Unassembled WGS sequence"/>
</dbReference>
<accession>A0A162WAA6</accession>
<dbReference type="AlphaFoldDB" id="A0A162WAA6"/>
<name>A0A162WAA6_PHYB8</name>
<feature type="chain" id="PRO_5007840574" description="Secreted thaumatin family protein" evidence="1">
    <location>
        <begin position="21"/>
        <end position="209"/>
    </location>
</feature>
<evidence type="ECO:0000313" key="2">
    <source>
        <dbReference type="EMBL" id="OAD65805.1"/>
    </source>
</evidence>
<proteinExistence type="predicted"/>
<dbReference type="InParanoid" id="A0A162WAA6"/>
<dbReference type="OrthoDB" id="1708823at2759"/>
<evidence type="ECO:0008006" key="4">
    <source>
        <dbReference type="Google" id="ProtNLM"/>
    </source>
</evidence>
<keyword evidence="1" id="KW-0732">Signal</keyword>
<protein>
    <recommendedName>
        <fullName evidence="4">Secreted thaumatin family protein</fullName>
    </recommendedName>
</protein>
<dbReference type="EMBL" id="KV441027">
    <property type="protein sequence ID" value="OAD65805.1"/>
    <property type="molecule type" value="Genomic_DNA"/>
</dbReference>
<gene>
    <name evidence="2" type="ORF">PHYBLDRAFT_71676</name>
</gene>
<reference evidence="3" key="1">
    <citation type="submission" date="2015-06" db="EMBL/GenBank/DDBJ databases">
        <title>Expansion of signal transduction pathways in fungi by whole-genome duplication.</title>
        <authorList>
            <consortium name="DOE Joint Genome Institute"/>
            <person name="Corrochano L.M."/>
            <person name="Kuo A."/>
            <person name="Marcet-Houben M."/>
            <person name="Polaino S."/>
            <person name="Salamov A."/>
            <person name="Villalobos J.M."/>
            <person name="Alvarez M.I."/>
            <person name="Avalos J."/>
            <person name="Benito E.P."/>
            <person name="Benoit I."/>
            <person name="Burger G."/>
            <person name="Camino L.P."/>
            <person name="Canovas D."/>
            <person name="Cerda-Olmedo E."/>
            <person name="Cheng J.-F."/>
            <person name="Dominguez A."/>
            <person name="Elias M."/>
            <person name="Eslava A.P."/>
            <person name="Glaser F."/>
            <person name="Grimwood J."/>
            <person name="Gutierrez G."/>
            <person name="Heitman J."/>
            <person name="Henrissat B."/>
            <person name="Iturriaga E.A."/>
            <person name="Lang B.F."/>
            <person name="Lavin J.L."/>
            <person name="Lee S."/>
            <person name="Li W."/>
            <person name="Lindquist E."/>
            <person name="Lopez-Garcia S."/>
            <person name="Luque E.M."/>
            <person name="Marcos A.T."/>
            <person name="Martin J."/>
            <person name="McCluskey K."/>
            <person name="Medina H.R."/>
            <person name="Miralles-Duran A."/>
            <person name="Miyazaki A."/>
            <person name="Munoz-Torres E."/>
            <person name="Oguiza J.A."/>
            <person name="Ohm R."/>
            <person name="Olmedo M."/>
            <person name="Orejas M."/>
            <person name="Ortiz-Castellanos L."/>
            <person name="Pisabarro A.G."/>
            <person name="Rodriguez-Romero J."/>
            <person name="Ruiz-Herrera J."/>
            <person name="Ruiz-Vazquez R."/>
            <person name="Sanz C."/>
            <person name="Schackwitz W."/>
            <person name="Schmutz J."/>
            <person name="Shahriari M."/>
            <person name="Shelest E."/>
            <person name="Silva-Franco F."/>
            <person name="Soanes D."/>
            <person name="Syed K."/>
            <person name="Tagua V.G."/>
            <person name="Talbot N.J."/>
            <person name="Thon M."/>
            <person name="De vries R.P."/>
            <person name="Wiebenga A."/>
            <person name="Yadav J.S."/>
            <person name="Braun E.L."/>
            <person name="Baker S."/>
            <person name="Garre V."/>
            <person name="Horwitz B."/>
            <person name="Torres-Martinez S."/>
            <person name="Idnurm A."/>
            <person name="Herrera-Estrella A."/>
            <person name="Gabaldon T."/>
            <person name="Grigoriev I.V."/>
        </authorList>
    </citation>
    <scope>NUCLEOTIDE SEQUENCE [LARGE SCALE GENOMIC DNA]</scope>
    <source>
        <strain evidence="3">NRRL 1555(-)</strain>
    </source>
</reference>
<evidence type="ECO:0000313" key="3">
    <source>
        <dbReference type="Proteomes" id="UP000077315"/>
    </source>
</evidence>
<dbReference type="STRING" id="763407.A0A162WAA6"/>
<dbReference type="RefSeq" id="XP_018283845.1">
    <property type="nucleotide sequence ID" value="XM_018442523.1"/>
</dbReference>
<evidence type="ECO:0000256" key="1">
    <source>
        <dbReference type="SAM" id="SignalP"/>
    </source>
</evidence>
<feature type="signal peptide" evidence="1">
    <location>
        <begin position="1"/>
        <end position="20"/>
    </location>
</feature>